<evidence type="ECO:0000256" key="6">
    <source>
        <dbReference type="PIRNR" id="PIRNR016013"/>
    </source>
</evidence>
<dbReference type="PANTHER" id="PTHR10743">
    <property type="entry name" value="PROTEIN RER1"/>
    <property type="match status" value="1"/>
</dbReference>
<keyword evidence="9" id="KW-1185">Reference proteome</keyword>
<evidence type="ECO:0000256" key="3">
    <source>
        <dbReference type="ARBA" id="ARBA00022692"/>
    </source>
</evidence>
<evidence type="ECO:0000256" key="2">
    <source>
        <dbReference type="ARBA" id="ARBA00006070"/>
    </source>
</evidence>
<accession>A0ABD3T9K1</accession>
<dbReference type="AlphaFoldDB" id="A0ABD3T9K1"/>
<evidence type="ECO:0000256" key="4">
    <source>
        <dbReference type="ARBA" id="ARBA00022989"/>
    </source>
</evidence>
<comment type="subcellular location">
    <subcellularLocation>
        <location evidence="1">Membrane</location>
        <topology evidence="1">Multi-pass membrane protein</topology>
    </subcellularLocation>
</comment>
<evidence type="ECO:0000256" key="5">
    <source>
        <dbReference type="ARBA" id="ARBA00023136"/>
    </source>
</evidence>
<dbReference type="PIRSF" id="PIRSF016013">
    <property type="entry name" value="AtER_Rer1p"/>
    <property type="match status" value="1"/>
</dbReference>
<keyword evidence="3 7" id="KW-0812">Transmembrane</keyword>
<dbReference type="Proteomes" id="UP001634393">
    <property type="component" value="Unassembled WGS sequence"/>
</dbReference>
<organism evidence="8 9">
    <name type="scientific">Penstemon smallii</name>
    <dbReference type="NCBI Taxonomy" id="265156"/>
    <lineage>
        <taxon>Eukaryota</taxon>
        <taxon>Viridiplantae</taxon>
        <taxon>Streptophyta</taxon>
        <taxon>Embryophyta</taxon>
        <taxon>Tracheophyta</taxon>
        <taxon>Spermatophyta</taxon>
        <taxon>Magnoliopsida</taxon>
        <taxon>eudicotyledons</taxon>
        <taxon>Gunneridae</taxon>
        <taxon>Pentapetalae</taxon>
        <taxon>asterids</taxon>
        <taxon>lamiids</taxon>
        <taxon>Lamiales</taxon>
        <taxon>Plantaginaceae</taxon>
        <taxon>Cheloneae</taxon>
        <taxon>Penstemon</taxon>
    </lineage>
</organism>
<evidence type="ECO:0000313" key="9">
    <source>
        <dbReference type="Proteomes" id="UP001634393"/>
    </source>
</evidence>
<sequence length="166" mass="19205">METPFTTTTPAAEADGSSAAVARWTFTIFQRFQHVLDKVTPYVLHRWIAFFCIAFLYVVRVYLVKGCYLVSYGLSFYIIHLLLGFLSPKVDPELCDSPTLPIRGSDEFRPSPFKFWLSITIAFCIGFALTFSSLFDVPVFWPLLIFDWIMLFTLSLREQILLMIKY</sequence>
<keyword evidence="5 6" id="KW-0472">Membrane</keyword>
<feature type="transmembrane region" description="Helical" evidence="7">
    <location>
        <begin position="139"/>
        <end position="156"/>
    </location>
</feature>
<proteinExistence type="inferred from homology"/>
<gene>
    <name evidence="8" type="ORF">ACJIZ3_008042</name>
</gene>
<name>A0ABD3T9K1_9LAMI</name>
<comment type="similarity">
    <text evidence="2 6">Belongs to the RER1 family.</text>
</comment>
<dbReference type="PANTHER" id="PTHR10743:SF28">
    <property type="entry name" value="PROTEIN RER1C"/>
    <property type="match status" value="1"/>
</dbReference>
<dbReference type="GO" id="GO:0016020">
    <property type="term" value="C:membrane"/>
    <property type="evidence" value="ECO:0007669"/>
    <property type="project" value="UniProtKB-SubCell"/>
</dbReference>
<keyword evidence="4 7" id="KW-1133">Transmembrane helix</keyword>
<evidence type="ECO:0000256" key="1">
    <source>
        <dbReference type="ARBA" id="ARBA00004141"/>
    </source>
</evidence>
<dbReference type="EMBL" id="JBJXBP010000004">
    <property type="protein sequence ID" value="KAL3833306.1"/>
    <property type="molecule type" value="Genomic_DNA"/>
</dbReference>
<feature type="transmembrane region" description="Helical" evidence="7">
    <location>
        <begin position="43"/>
        <end position="63"/>
    </location>
</feature>
<feature type="transmembrane region" description="Helical" evidence="7">
    <location>
        <begin position="113"/>
        <end position="133"/>
    </location>
</feature>
<dbReference type="GO" id="GO:0005737">
    <property type="term" value="C:cytoplasm"/>
    <property type="evidence" value="ECO:0007669"/>
    <property type="project" value="UniProtKB-ARBA"/>
</dbReference>
<reference evidence="8 9" key="1">
    <citation type="submission" date="2024-12" db="EMBL/GenBank/DDBJ databases">
        <title>The unique morphological basis and parallel evolutionary history of personate flowers in Penstemon.</title>
        <authorList>
            <person name="Depatie T.H."/>
            <person name="Wessinger C.A."/>
        </authorList>
    </citation>
    <scope>NUCLEOTIDE SEQUENCE [LARGE SCALE GENOMIC DNA]</scope>
    <source>
        <strain evidence="8">WTNN_2</strain>
        <tissue evidence="8">Leaf</tissue>
    </source>
</reference>
<comment type="caution">
    <text evidence="8">The sequence shown here is derived from an EMBL/GenBank/DDBJ whole genome shotgun (WGS) entry which is preliminary data.</text>
</comment>
<dbReference type="InterPro" id="IPR004932">
    <property type="entry name" value="Rer1"/>
</dbReference>
<dbReference type="Pfam" id="PF03248">
    <property type="entry name" value="Rer1"/>
    <property type="match status" value="1"/>
</dbReference>
<comment type="function">
    <text evidence="6">Involved in the retrieval of endoplasmic reticulum membrane proteins from the early Golgi compartment.</text>
</comment>
<protein>
    <recommendedName>
        <fullName evidence="6">Protein RER1</fullName>
    </recommendedName>
</protein>
<evidence type="ECO:0000313" key="8">
    <source>
        <dbReference type="EMBL" id="KAL3833306.1"/>
    </source>
</evidence>
<evidence type="ECO:0000256" key="7">
    <source>
        <dbReference type="SAM" id="Phobius"/>
    </source>
</evidence>